<dbReference type="AlphaFoldDB" id="A0AAE3GAS7"/>
<evidence type="ECO:0000313" key="2">
    <source>
        <dbReference type="Proteomes" id="UP001206128"/>
    </source>
</evidence>
<gene>
    <name evidence="1" type="ORF">LX83_001692</name>
</gene>
<proteinExistence type="predicted"/>
<dbReference type="EMBL" id="JAMTCK010000003">
    <property type="protein sequence ID" value="MCP2164852.1"/>
    <property type="molecule type" value="Genomic_DNA"/>
</dbReference>
<accession>A0AAE3GAS7</accession>
<protein>
    <submittedName>
        <fullName evidence="1">Uncharacterized protein</fullName>
    </submittedName>
</protein>
<sequence>MTATRRTYPTHDQATAALARYLATRRGRLRRWWLARRGRVFGIITCRPAPCGCAYFRVQACRPESSVWGRR</sequence>
<name>A0AAE3GAS7_9PSEU</name>
<keyword evidence="2" id="KW-1185">Reference proteome</keyword>
<comment type="caution">
    <text evidence="1">The sequence shown here is derived from an EMBL/GenBank/DDBJ whole genome shotgun (WGS) entry which is preliminary data.</text>
</comment>
<evidence type="ECO:0000313" key="1">
    <source>
        <dbReference type="EMBL" id="MCP2164852.1"/>
    </source>
</evidence>
<reference evidence="1" key="1">
    <citation type="submission" date="2022-06" db="EMBL/GenBank/DDBJ databases">
        <title>Genomic Encyclopedia of Archaeal and Bacterial Type Strains, Phase II (KMG-II): from individual species to whole genera.</title>
        <authorList>
            <person name="Goeker M."/>
        </authorList>
    </citation>
    <scope>NUCLEOTIDE SEQUENCE</scope>
    <source>
        <strain evidence="1">DSM 43935</strain>
    </source>
</reference>
<dbReference type="Proteomes" id="UP001206128">
    <property type="component" value="Unassembled WGS sequence"/>
</dbReference>
<organism evidence="1 2">
    <name type="scientific">Goodfellowiella coeruleoviolacea</name>
    <dbReference type="NCBI Taxonomy" id="334858"/>
    <lineage>
        <taxon>Bacteria</taxon>
        <taxon>Bacillati</taxon>
        <taxon>Actinomycetota</taxon>
        <taxon>Actinomycetes</taxon>
        <taxon>Pseudonocardiales</taxon>
        <taxon>Pseudonocardiaceae</taxon>
        <taxon>Goodfellowiella</taxon>
    </lineage>
</organism>